<dbReference type="GO" id="GO:0035091">
    <property type="term" value="F:phosphatidylinositol binding"/>
    <property type="evidence" value="ECO:0007669"/>
    <property type="project" value="InterPro"/>
</dbReference>
<evidence type="ECO:0000313" key="12">
    <source>
        <dbReference type="Proteomes" id="UP000002051"/>
    </source>
</evidence>
<gene>
    <name evidence="11" type="primary">25499268</name>
    <name evidence="9" type="ordered locus">MTR_7g097010</name>
    <name evidence="10" type="ORF">MtrunA17_Chr7g0261361</name>
</gene>
<dbReference type="InterPro" id="IPR002014">
    <property type="entry name" value="VHS_dom"/>
</dbReference>
<dbReference type="Gene3D" id="1.20.58.160">
    <property type="match status" value="1"/>
</dbReference>
<reference evidence="9 12" key="2">
    <citation type="journal article" date="2014" name="BMC Genomics">
        <title>An improved genome release (version Mt4.0) for the model legume Medicago truncatula.</title>
        <authorList>
            <person name="Tang H."/>
            <person name="Krishnakumar V."/>
            <person name="Bidwell S."/>
            <person name="Rosen B."/>
            <person name="Chan A."/>
            <person name="Zhou S."/>
            <person name="Gentzbittel L."/>
            <person name="Childs K.L."/>
            <person name="Yandell M."/>
            <person name="Gundlach H."/>
            <person name="Mayer K.F."/>
            <person name="Schwartz D.C."/>
            <person name="Town C.D."/>
        </authorList>
    </citation>
    <scope>GENOME REANNOTATION</scope>
    <source>
        <strain evidence="9">A17</strain>
        <strain evidence="11 12">cv. Jemalong A17</strain>
    </source>
</reference>
<dbReference type="EMBL" id="PSQE01000007">
    <property type="protein sequence ID" value="RHN48214.1"/>
    <property type="molecule type" value="Genomic_DNA"/>
</dbReference>
<dbReference type="EnsemblPlants" id="KEH23932">
    <property type="protein sequence ID" value="KEH23932"/>
    <property type="gene ID" value="MTR_7g097010"/>
</dbReference>
<keyword evidence="12" id="KW-1185">Reference proteome</keyword>
<keyword evidence="3" id="KW-0813">Transport</keyword>
<dbReference type="HOGENOM" id="CLU_038212_0_0_1"/>
<evidence type="ECO:0000313" key="9">
    <source>
        <dbReference type="EMBL" id="KEH23932.1"/>
    </source>
</evidence>
<dbReference type="PROSITE" id="PS50909">
    <property type="entry name" value="GAT"/>
    <property type="match status" value="1"/>
</dbReference>
<dbReference type="SUPFAM" id="SSF48464">
    <property type="entry name" value="ENTH/VHS domain"/>
    <property type="match status" value="1"/>
</dbReference>
<dbReference type="EMBL" id="CM001223">
    <property type="protein sequence ID" value="KEH23932.1"/>
    <property type="molecule type" value="Genomic_DNA"/>
</dbReference>
<evidence type="ECO:0000256" key="6">
    <source>
        <dbReference type="SAM" id="MobiDB-lite"/>
    </source>
</evidence>
<dbReference type="SUPFAM" id="SSF89009">
    <property type="entry name" value="GAT-like domain"/>
    <property type="match status" value="1"/>
</dbReference>
<dbReference type="KEGG" id="mtr:25499268"/>
<dbReference type="GO" id="GO:0016020">
    <property type="term" value="C:membrane"/>
    <property type="evidence" value="ECO:0007669"/>
    <property type="project" value="UniProtKB-SubCell"/>
</dbReference>
<evidence type="ECO:0000256" key="3">
    <source>
        <dbReference type="ARBA" id="ARBA00022448"/>
    </source>
</evidence>
<evidence type="ECO:0000313" key="11">
    <source>
        <dbReference type="EnsemblPlants" id="KEH23932"/>
    </source>
</evidence>
<dbReference type="Gramene" id="rna42904">
    <property type="protein sequence ID" value="RHN48214.1"/>
    <property type="gene ID" value="gene42904"/>
</dbReference>
<dbReference type="PROSITE" id="PS50179">
    <property type="entry name" value="VHS"/>
    <property type="match status" value="1"/>
</dbReference>
<proteinExistence type="inferred from homology"/>
<reference evidence="9 12" key="1">
    <citation type="journal article" date="2011" name="Nature">
        <title>The Medicago genome provides insight into the evolution of rhizobial symbioses.</title>
        <authorList>
            <person name="Young N.D."/>
            <person name="Debelle F."/>
            <person name="Oldroyd G.E."/>
            <person name="Geurts R."/>
            <person name="Cannon S.B."/>
            <person name="Udvardi M.K."/>
            <person name="Benedito V.A."/>
            <person name="Mayer K.F."/>
            <person name="Gouzy J."/>
            <person name="Schoof H."/>
            <person name="Van de Peer Y."/>
            <person name="Proost S."/>
            <person name="Cook D.R."/>
            <person name="Meyers B.C."/>
            <person name="Spannagl M."/>
            <person name="Cheung F."/>
            <person name="De Mita S."/>
            <person name="Krishnakumar V."/>
            <person name="Gundlach H."/>
            <person name="Zhou S."/>
            <person name="Mudge J."/>
            <person name="Bharti A.K."/>
            <person name="Murray J.D."/>
            <person name="Naoumkina M.A."/>
            <person name="Rosen B."/>
            <person name="Silverstein K.A."/>
            <person name="Tang H."/>
            <person name="Rombauts S."/>
            <person name="Zhao P.X."/>
            <person name="Zhou P."/>
            <person name="Barbe V."/>
            <person name="Bardou P."/>
            <person name="Bechner M."/>
            <person name="Bellec A."/>
            <person name="Berger A."/>
            <person name="Berges H."/>
            <person name="Bidwell S."/>
            <person name="Bisseling T."/>
            <person name="Choisne N."/>
            <person name="Couloux A."/>
            <person name="Denny R."/>
            <person name="Deshpande S."/>
            <person name="Dai X."/>
            <person name="Doyle J.J."/>
            <person name="Dudez A.M."/>
            <person name="Farmer A.D."/>
            <person name="Fouteau S."/>
            <person name="Franken C."/>
            <person name="Gibelin C."/>
            <person name="Gish J."/>
            <person name="Goldstein S."/>
            <person name="Gonzalez A.J."/>
            <person name="Green P.J."/>
            <person name="Hallab A."/>
            <person name="Hartog M."/>
            <person name="Hua A."/>
            <person name="Humphray S.J."/>
            <person name="Jeong D.H."/>
            <person name="Jing Y."/>
            <person name="Jocker A."/>
            <person name="Kenton S.M."/>
            <person name="Kim D.J."/>
            <person name="Klee K."/>
            <person name="Lai H."/>
            <person name="Lang C."/>
            <person name="Lin S."/>
            <person name="Macmil S.L."/>
            <person name="Magdelenat G."/>
            <person name="Matthews L."/>
            <person name="McCorrison J."/>
            <person name="Monaghan E.L."/>
            <person name="Mun J.H."/>
            <person name="Najar F.Z."/>
            <person name="Nicholson C."/>
            <person name="Noirot C."/>
            <person name="O'Bleness M."/>
            <person name="Paule C.R."/>
            <person name="Poulain J."/>
            <person name="Prion F."/>
            <person name="Qin B."/>
            <person name="Qu C."/>
            <person name="Retzel E.F."/>
            <person name="Riddle C."/>
            <person name="Sallet E."/>
            <person name="Samain S."/>
            <person name="Samson N."/>
            <person name="Sanders I."/>
            <person name="Saurat O."/>
            <person name="Scarpelli C."/>
            <person name="Schiex T."/>
            <person name="Segurens B."/>
            <person name="Severin A.J."/>
            <person name="Sherrier D.J."/>
            <person name="Shi R."/>
            <person name="Sims S."/>
            <person name="Singer S.R."/>
            <person name="Sinharoy S."/>
            <person name="Sterck L."/>
            <person name="Viollet A."/>
            <person name="Wang B.B."/>
            <person name="Wang K."/>
            <person name="Wang M."/>
            <person name="Wang X."/>
            <person name="Warfsmann J."/>
            <person name="Weissenbach J."/>
            <person name="White D.D."/>
            <person name="White J.D."/>
            <person name="Wiley G.B."/>
            <person name="Wincker P."/>
            <person name="Xing Y."/>
            <person name="Yang L."/>
            <person name="Yao Z."/>
            <person name="Ying F."/>
            <person name="Zhai J."/>
            <person name="Zhou L."/>
            <person name="Zuber A."/>
            <person name="Denarie J."/>
            <person name="Dixon R.A."/>
            <person name="May G.D."/>
            <person name="Schwartz D.C."/>
            <person name="Rogers J."/>
            <person name="Quetier F."/>
            <person name="Town C.D."/>
            <person name="Roe B.A."/>
        </authorList>
    </citation>
    <scope>NUCLEOTIDE SEQUENCE [LARGE SCALE GENOMIC DNA]</scope>
    <source>
        <strain evidence="9">A17</strain>
        <strain evidence="11 12">cv. Jemalong A17</strain>
    </source>
</reference>
<dbReference type="InterPro" id="IPR044836">
    <property type="entry name" value="TOL_plant"/>
</dbReference>
<dbReference type="CDD" id="cd03561">
    <property type="entry name" value="VHS"/>
    <property type="match status" value="1"/>
</dbReference>
<feature type="compositionally biased region" description="Basic and acidic residues" evidence="6">
    <location>
        <begin position="323"/>
        <end position="363"/>
    </location>
</feature>
<dbReference type="PANTHER" id="PTHR46646:SF5">
    <property type="entry name" value="TOM1-LIKE PROTEIN 2"/>
    <property type="match status" value="1"/>
</dbReference>
<dbReference type="GO" id="GO:0043328">
    <property type="term" value="P:protein transport to vacuole involved in ubiquitin-dependent protein catabolic process via the multivesicular body sorting pathway"/>
    <property type="evidence" value="ECO:0007669"/>
    <property type="project" value="InterPro"/>
</dbReference>
<dbReference type="Proteomes" id="UP000002051">
    <property type="component" value="Unassembled WGS sequence"/>
</dbReference>
<dbReference type="GO" id="GO:0043130">
    <property type="term" value="F:ubiquitin binding"/>
    <property type="evidence" value="ECO:0007669"/>
    <property type="project" value="EnsemblPlants"/>
</dbReference>
<dbReference type="Gene3D" id="1.25.40.90">
    <property type="match status" value="1"/>
</dbReference>
<protein>
    <submittedName>
        <fullName evidence="9">ENTH/VHS/GAT family protein</fullName>
    </submittedName>
    <submittedName>
        <fullName evidence="10">Putative GAT domain-containing protein</fullName>
    </submittedName>
</protein>
<comment type="subcellular location">
    <subcellularLocation>
        <location evidence="1">Membrane</location>
        <topology evidence="1">Peripheral membrane protein</topology>
    </subcellularLocation>
</comment>
<organism evidence="9 12">
    <name type="scientific">Medicago truncatula</name>
    <name type="common">Barrel medic</name>
    <name type="synonym">Medicago tribuloides</name>
    <dbReference type="NCBI Taxonomy" id="3880"/>
    <lineage>
        <taxon>Eukaryota</taxon>
        <taxon>Viridiplantae</taxon>
        <taxon>Streptophyta</taxon>
        <taxon>Embryophyta</taxon>
        <taxon>Tracheophyta</taxon>
        <taxon>Spermatophyta</taxon>
        <taxon>Magnoliopsida</taxon>
        <taxon>eudicotyledons</taxon>
        <taxon>Gunneridae</taxon>
        <taxon>Pentapetalae</taxon>
        <taxon>rosids</taxon>
        <taxon>fabids</taxon>
        <taxon>Fabales</taxon>
        <taxon>Fabaceae</taxon>
        <taxon>Papilionoideae</taxon>
        <taxon>50 kb inversion clade</taxon>
        <taxon>NPAAA clade</taxon>
        <taxon>Hologalegina</taxon>
        <taxon>IRL clade</taxon>
        <taxon>Trifolieae</taxon>
        <taxon>Medicago</taxon>
    </lineage>
</organism>
<dbReference type="InterPro" id="IPR004152">
    <property type="entry name" value="GAT_dom"/>
</dbReference>
<feature type="domain" description="VHS" evidence="7">
    <location>
        <begin position="45"/>
        <end position="172"/>
    </location>
</feature>
<reference evidence="11" key="3">
    <citation type="submission" date="2015-04" db="UniProtKB">
        <authorList>
            <consortium name="EnsemblPlants"/>
        </authorList>
    </citation>
    <scope>IDENTIFICATION</scope>
    <source>
        <strain evidence="11">cv. Jemalong A17</strain>
    </source>
</reference>
<feature type="region of interest" description="Disordered" evidence="6">
    <location>
        <begin position="314"/>
        <end position="385"/>
    </location>
</feature>
<dbReference type="PANTHER" id="PTHR46646">
    <property type="entry name" value="TOM1-LIKE PROTEIN 1"/>
    <property type="match status" value="1"/>
</dbReference>
<dbReference type="OrthoDB" id="2018246at2759"/>
<sequence>MDKSKLAQFGERLKTSSANMSRIVSGKMKEILQTPTPESKIVDEATSETLSEPNWGMNLRICGLINAEEFNGSEIVKAIKRKINHKSPIVQKHSLDLLETCAMNCDKVFSEIASEKVLDDMVRLIENNQGDGGNRRRAFQLVRAWGESQDIAYLPVFSQTYMSLKGRGESLDMTTGNSPPIPYASESSAYQHPLDPPERYPVPEAGLHALALDDSAAFFSDHQPASAEEKKEHLVVARNSLELLSSILNSEAEPKPLKEDLTLSLLDKCKQSLFLIKEIVESTANDEETLFEALYLNDELQQLVSKYEELEASSSEAQSVDTAGHDAEAVQNPTERREVEAVQNPTERREVEAVQNPTERREGDESEELSEAAQSLDRKLPQKSNTCEVVVDATEGVSHVETKIVDSTKEKNVEPSLKTNTE</sequence>
<evidence type="ECO:0000313" key="10">
    <source>
        <dbReference type="EMBL" id="RHN48214.1"/>
    </source>
</evidence>
<feature type="domain" description="GAT" evidence="8">
    <location>
        <begin position="187"/>
        <end position="312"/>
    </location>
</feature>
<dbReference type="Proteomes" id="UP000265566">
    <property type="component" value="Chromosome 7"/>
</dbReference>
<dbReference type="InterPro" id="IPR008942">
    <property type="entry name" value="ENTH_VHS"/>
</dbReference>
<evidence type="ECO:0000259" key="7">
    <source>
        <dbReference type="PROSITE" id="PS50179"/>
    </source>
</evidence>
<evidence type="ECO:0000259" key="8">
    <source>
        <dbReference type="PROSITE" id="PS50909"/>
    </source>
</evidence>
<dbReference type="Pfam" id="PF00790">
    <property type="entry name" value="VHS"/>
    <property type="match status" value="1"/>
</dbReference>
<accession>A0A072U2J4</accession>
<evidence type="ECO:0000256" key="5">
    <source>
        <dbReference type="ARBA" id="ARBA00023136"/>
    </source>
</evidence>
<comment type="similarity">
    <text evidence="2">Belongs to the TOM1 family.</text>
</comment>
<keyword evidence="4" id="KW-0653">Protein transport</keyword>
<evidence type="ECO:0000256" key="1">
    <source>
        <dbReference type="ARBA" id="ARBA00004170"/>
    </source>
</evidence>
<dbReference type="SMART" id="SM00288">
    <property type="entry name" value="VHS"/>
    <property type="match status" value="1"/>
</dbReference>
<keyword evidence="5" id="KW-0472">Membrane</keyword>
<name>A0A072U2J4_MEDTR</name>
<dbReference type="Pfam" id="PF03127">
    <property type="entry name" value="GAT"/>
    <property type="match status" value="1"/>
</dbReference>
<dbReference type="AlphaFoldDB" id="A0A072U2J4"/>
<dbReference type="InterPro" id="IPR038425">
    <property type="entry name" value="GAT_sf"/>
</dbReference>
<evidence type="ECO:0000256" key="2">
    <source>
        <dbReference type="ARBA" id="ARBA00007708"/>
    </source>
</evidence>
<reference evidence="10" key="4">
    <citation type="journal article" date="2018" name="Nat. Plants">
        <title>Whole-genome landscape of Medicago truncatula symbiotic genes.</title>
        <authorList>
            <person name="Pecrix Y."/>
            <person name="Gamas P."/>
            <person name="Carrere S."/>
        </authorList>
    </citation>
    <scope>NUCLEOTIDE SEQUENCE</scope>
    <source>
        <tissue evidence="10">Leaves</tissue>
    </source>
</reference>
<dbReference type="GO" id="GO:0005737">
    <property type="term" value="C:cytoplasm"/>
    <property type="evidence" value="ECO:0007669"/>
    <property type="project" value="EnsemblPlants"/>
</dbReference>
<evidence type="ECO:0000256" key="4">
    <source>
        <dbReference type="ARBA" id="ARBA00022927"/>
    </source>
</evidence>